<feature type="compositionally biased region" description="Low complexity" evidence="4">
    <location>
        <begin position="368"/>
        <end position="382"/>
    </location>
</feature>
<dbReference type="GO" id="GO:0008270">
    <property type="term" value="F:zinc ion binding"/>
    <property type="evidence" value="ECO:0007669"/>
    <property type="project" value="UniProtKB-KW"/>
</dbReference>
<keyword evidence="3" id="KW-0862">Zinc</keyword>
<dbReference type="GO" id="GO:0003714">
    <property type="term" value="F:transcription corepressor activity"/>
    <property type="evidence" value="ECO:0007669"/>
    <property type="project" value="TreeGrafter"/>
</dbReference>
<dbReference type="SUPFAM" id="SSF57903">
    <property type="entry name" value="FYVE/PHD zinc finger"/>
    <property type="match status" value="1"/>
</dbReference>
<evidence type="ECO:0000313" key="7">
    <source>
        <dbReference type="Proteomes" id="UP000551127"/>
    </source>
</evidence>
<evidence type="ECO:0000313" key="6">
    <source>
        <dbReference type="EMBL" id="NWR65466.1"/>
    </source>
</evidence>
<feature type="region of interest" description="Disordered" evidence="4">
    <location>
        <begin position="360"/>
        <end position="399"/>
    </location>
</feature>
<reference evidence="6 7" key="1">
    <citation type="submission" date="2019-09" db="EMBL/GenBank/DDBJ databases">
        <title>Bird 10,000 Genomes (B10K) Project - Family phase.</title>
        <authorList>
            <person name="Zhang G."/>
        </authorList>
    </citation>
    <scope>NUCLEOTIDE SEQUENCE [LARGE SCALE GENOMIC DNA]</scope>
    <source>
        <strain evidence="6">B10K-DU-012-80</strain>
    </source>
</reference>
<dbReference type="PROSITE" id="PS01359">
    <property type="entry name" value="ZF_PHD_1"/>
    <property type="match status" value="1"/>
</dbReference>
<organism evidence="6 7">
    <name type="scientific">Bucorvus abyssinicus</name>
    <name type="common">Northern ground-hornbill</name>
    <name type="synonym">Abyssinian ground-hornbill</name>
    <dbReference type="NCBI Taxonomy" id="153643"/>
    <lineage>
        <taxon>Eukaryota</taxon>
        <taxon>Metazoa</taxon>
        <taxon>Chordata</taxon>
        <taxon>Craniata</taxon>
        <taxon>Vertebrata</taxon>
        <taxon>Euteleostomi</taxon>
        <taxon>Archelosauria</taxon>
        <taxon>Archosauria</taxon>
        <taxon>Dinosauria</taxon>
        <taxon>Saurischia</taxon>
        <taxon>Theropoda</taxon>
        <taxon>Coelurosauria</taxon>
        <taxon>Aves</taxon>
        <taxon>Neognathae</taxon>
        <taxon>Neoaves</taxon>
        <taxon>Telluraves</taxon>
        <taxon>Coraciimorphae</taxon>
        <taxon>Bucerotiformes</taxon>
        <taxon>Bucorvidae</taxon>
        <taxon>Bucorvus</taxon>
    </lineage>
</organism>
<name>A0A7K4Z2P8_BUCAB</name>
<feature type="domain" description="EF-hand" evidence="5">
    <location>
        <begin position="317"/>
        <end position="352"/>
    </location>
</feature>
<dbReference type="InterPro" id="IPR011011">
    <property type="entry name" value="Znf_FYVE_PHD"/>
</dbReference>
<dbReference type="PROSITE" id="PS50222">
    <property type="entry name" value="EF_HAND_2"/>
    <property type="match status" value="1"/>
</dbReference>
<dbReference type="SUPFAM" id="SSF47473">
    <property type="entry name" value="EF-hand"/>
    <property type="match status" value="1"/>
</dbReference>
<evidence type="ECO:0000259" key="5">
    <source>
        <dbReference type="PROSITE" id="PS50222"/>
    </source>
</evidence>
<feature type="compositionally biased region" description="Polar residues" evidence="4">
    <location>
        <begin position="62"/>
        <end position="73"/>
    </location>
</feature>
<feature type="non-terminal residue" evidence="6">
    <location>
        <position position="1"/>
    </location>
</feature>
<dbReference type="PANTHER" id="PTHR46453:SF4">
    <property type="entry name" value="PHD FINGER PROTEIN 24"/>
    <property type="match status" value="1"/>
</dbReference>
<dbReference type="InterPro" id="IPR002048">
    <property type="entry name" value="EF_hand_dom"/>
</dbReference>
<dbReference type="AlphaFoldDB" id="A0A7K4Z2P8"/>
<evidence type="ECO:0000256" key="3">
    <source>
        <dbReference type="ARBA" id="ARBA00022833"/>
    </source>
</evidence>
<keyword evidence="7" id="KW-1185">Reference proteome</keyword>
<keyword evidence="2" id="KW-0863">Zinc-finger</keyword>
<dbReference type="OrthoDB" id="9978298at2759"/>
<sequence>MGVLMSRRQTVEKVQKVSLAVSAFKDGLREQPSTRRRAEGGATRQGTLEQVVQEGEEEASAGPSQSEESSTSKAAWERLRDGRGMEPEEFDRANRFTPPAFIRPKRELHDDEPPDISLEQREQVLNDEMCEICEVWTAESLFPCRICSRVYHDGCLRRMGYLQNDSAAEMTETAHTETGWSCHYCDNLNLLLTEEEMYSLMETLQHCKIIPGEGLPTVGPIGWGGFPLPRHLIANLSSPETCLTLDDFLHYKHLVHKQQFERPMTEAQEEQAALQFSALDPDKKGHIEWHDFLSHESIQLLQKLRPQNALLRLLTAKERERARAAFLALDQDSDGFIREGECRQVRNAWFRKHQKETPSCNISISHVGPMSESSPASSASGKSQEKSPPAAEREEARPVDWPSFLRENVAYILAARPNSAALHLQPPA</sequence>
<dbReference type="PANTHER" id="PTHR46453">
    <property type="entry name" value="PROTEIN KINASE C-BINDING PROTEIN 1"/>
    <property type="match status" value="1"/>
</dbReference>
<dbReference type="EMBL" id="VYZL01005091">
    <property type="protein sequence ID" value="NWR65466.1"/>
    <property type="molecule type" value="Genomic_DNA"/>
</dbReference>
<dbReference type="InterPro" id="IPR013083">
    <property type="entry name" value="Znf_RING/FYVE/PHD"/>
</dbReference>
<dbReference type="InterPro" id="IPR019786">
    <property type="entry name" value="Zinc_finger_PHD-type_CS"/>
</dbReference>
<feature type="non-terminal residue" evidence="6">
    <location>
        <position position="428"/>
    </location>
</feature>
<dbReference type="InterPro" id="IPR031946">
    <property type="entry name" value="KIAA1045_Zf_RING"/>
</dbReference>
<evidence type="ECO:0000256" key="4">
    <source>
        <dbReference type="SAM" id="MobiDB-lite"/>
    </source>
</evidence>
<keyword evidence="1" id="KW-0479">Metal-binding</keyword>
<gene>
    <name evidence="6" type="primary">Phf24</name>
    <name evidence="6" type="ORF">BUCABY_R11367</name>
</gene>
<dbReference type="Proteomes" id="UP000551127">
    <property type="component" value="Unassembled WGS sequence"/>
</dbReference>
<dbReference type="GO" id="GO:0005509">
    <property type="term" value="F:calcium ion binding"/>
    <property type="evidence" value="ECO:0007669"/>
    <property type="project" value="InterPro"/>
</dbReference>
<evidence type="ECO:0000256" key="1">
    <source>
        <dbReference type="ARBA" id="ARBA00022723"/>
    </source>
</evidence>
<dbReference type="Pfam" id="PF16744">
    <property type="entry name" value="zf-RING_15"/>
    <property type="match status" value="1"/>
</dbReference>
<dbReference type="Gene3D" id="3.30.40.10">
    <property type="entry name" value="Zinc/RING finger domain, C3HC4 (zinc finger)"/>
    <property type="match status" value="1"/>
</dbReference>
<feature type="region of interest" description="Disordered" evidence="4">
    <location>
        <begin position="52"/>
        <end position="113"/>
    </location>
</feature>
<dbReference type="Gene3D" id="1.10.238.10">
    <property type="entry name" value="EF-hand"/>
    <property type="match status" value="1"/>
</dbReference>
<proteinExistence type="predicted"/>
<protein>
    <submittedName>
        <fullName evidence="6">PHF24 protein</fullName>
    </submittedName>
</protein>
<dbReference type="InterPro" id="IPR011992">
    <property type="entry name" value="EF-hand-dom_pair"/>
</dbReference>
<evidence type="ECO:0000256" key="2">
    <source>
        <dbReference type="ARBA" id="ARBA00022771"/>
    </source>
</evidence>
<comment type="caution">
    <text evidence="6">The sequence shown here is derived from an EMBL/GenBank/DDBJ whole genome shotgun (WGS) entry which is preliminary data.</text>
</comment>
<dbReference type="GO" id="GO:0005737">
    <property type="term" value="C:cytoplasm"/>
    <property type="evidence" value="ECO:0007669"/>
    <property type="project" value="TreeGrafter"/>
</dbReference>
<accession>A0A7K4Z2P8</accession>
<feature type="compositionally biased region" description="Basic and acidic residues" evidence="4">
    <location>
        <begin position="75"/>
        <end position="94"/>
    </location>
</feature>
<dbReference type="GO" id="GO:0005634">
    <property type="term" value="C:nucleus"/>
    <property type="evidence" value="ECO:0007669"/>
    <property type="project" value="TreeGrafter"/>
</dbReference>